<name>A0AAV1D626_OLDCO</name>
<keyword evidence="1" id="KW-0677">Repeat</keyword>
<dbReference type="InterPro" id="IPR027417">
    <property type="entry name" value="P-loop_NTPase"/>
</dbReference>
<dbReference type="GO" id="GO:0000166">
    <property type="term" value="F:nucleotide binding"/>
    <property type="evidence" value="ECO:0007669"/>
    <property type="project" value="UniProtKB-KW"/>
</dbReference>
<dbReference type="GO" id="GO:0006952">
    <property type="term" value="P:defense response"/>
    <property type="evidence" value="ECO:0007669"/>
    <property type="project" value="UniProtKB-KW"/>
</dbReference>
<dbReference type="PANTHER" id="PTHR19338">
    <property type="entry name" value="TRANSLOCASE OF INNER MITOCHONDRIAL MEMBRANE 13 HOMOLOG"/>
    <property type="match status" value="1"/>
</dbReference>
<protein>
    <submittedName>
        <fullName evidence="5">OLC1v1001292C2</fullName>
    </submittedName>
</protein>
<sequence>MSILDNAEDKQSQNQPVKIWLKWLEELAYEANDVLEELNYEILSLEVKSSDQCQGKMRSLFFFHQPCHSVSFRRRMARKVRDIIIKLEDINLRGIEFGLQQRLASSLLSTTAVGDSISRETDSVVALRVVGRHDDLFKVTDMLLLNSSDNILSVLPIIGMGGLGKTTLAKLDSSTMNKSKTTLMEKFGFVCQIRDLMGGEFSG</sequence>
<accession>A0AAV1D626</accession>
<evidence type="ECO:0000256" key="2">
    <source>
        <dbReference type="ARBA" id="ARBA00022741"/>
    </source>
</evidence>
<dbReference type="Gene3D" id="3.40.50.300">
    <property type="entry name" value="P-loop containing nucleotide triphosphate hydrolases"/>
    <property type="match status" value="1"/>
</dbReference>
<dbReference type="EMBL" id="OX459121">
    <property type="protein sequence ID" value="CAI9102916.1"/>
    <property type="molecule type" value="Genomic_DNA"/>
</dbReference>
<dbReference type="AlphaFoldDB" id="A0AAV1D626"/>
<proteinExistence type="predicted"/>
<dbReference type="Proteomes" id="UP001161247">
    <property type="component" value="Chromosome 4"/>
</dbReference>
<evidence type="ECO:0000313" key="5">
    <source>
        <dbReference type="EMBL" id="CAI9102916.1"/>
    </source>
</evidence>
<dbReference type="InterPro" id="IPR041118">
    <property type="entry name" value="Rx_N"/>
</dbReference>
<dbReference type="SUPFAM" id="SSF52540">
    <property type="entry name" value="P-loop containing nucleoside triphosphate hydrolases"/>
    <property type="match status" value="1"/>
</dbReference>
<evidence type="ECO:0000256" key="3">
    <source>
        <dbReference type="ARBA" id="ARBA00022821"/>
    </source>
</evidence>
<dbReference type="PANTHER" id="PTHR19338:SF73">
    <property type="entry name" value="DISEASE RESISTANCE PROTEIN RGA2-LIKE"/>
    <property type="match status" value="1"/>
</dbReference>
<dbReference type="Pfam" id="PF18052">
    <property type="entry name" value="Rx_N"/>
    <property type="match status" value="1"/>
</dbReference>
<keyword evidence="2" id="KW-0547">Nucleotide-binding</keyword>
<gene>
    <name evidence="5" type="ORF">OLC1_LOCUS12177</name>
</gene>
<dbReference type="Gene3D" id="1.20.5.4130">
    <property type="match status" value="1"/>
</dbReference>
<keyword evidence="3" id="KW-0611">Plant defense</keyword>
<reference evidence="5" key="1">
    <citation type="submission" date="2023-03" db="EMBL/GenBank/DDBJ databases">
        <authorList>
            <person name="Julca I."/>
        </authorList>
    </citation>
    <scope>NUCLEOTIDE SEQUENCE</scope>
</reference>
<feature type="domain" description="Disease resistance N-terminal" evidence="4">
    <location>
        <begin position="2"/>
        <end position="52"/>
    </location>
</feature>
<evidence type="ECO:0000313" key="6">
    <source>
        <dbReference type="Proteomes" id="UP001161247"/>
    </source>
</evidence>
<evidence type="ECO:0000256" key="1">
    <source>
        <dbReference type="ARBA" id="ARBA00022737"/>
    </source>
</evidence>
<keyword evidence="6" id="KW-1185">Reference proteome</keyword>
<organism evidence="5 6">
    <name type="scientific">Oldenlandia corymbosa var. corymbosa</name>
    <dbReference type="NCBI Taxonomy" id="529605"/>
    <lineage>
        <taxon>Eukaryota</taxon>
        <taxon>Viridiplantae</taxon>
        <taxon>Streptophyta</taxon>
        <taxon>Embryophyta</taxon>
        <taxon>Tracheophyta</taxon>
        <taxon>Spermatophyta</taxon>
        <taxon>Magnoliopsida</taxon>
        <taxon>eudicotyledons</taxon>
        <taxon>Gunneridae</taxon>
        <taxon>Pentapetalae</taxon>
        <taxon>asterids</taxon>
        <taxon>lamiids</taxon>
        <taxon>Gentianales</taxon>
        <taxon>Rubiaceae</taxon>
        <taxon>Rubioideae</taxon>
        <taxon>Spermacoceae</taxon>
        <taxon>Hedyotis-Oldenlandia complex</taxon>
        <taxon>Oldenlandia</taxon>
    </lineage>
</organism>
<evidence type="ECO:0000259" key="4">
    <source>
        <dbReference type="Pfam" id="PF18052"/>
    </source>
</evidence>